<feature type="domain" description="Protein kinase" evidence="25">
    <location>
        <begin position="713"/>
        <end position="1011"/>
    </location>
</feature>
<dbReference type="Gene3D" id="3.80.10.10">
    <property type="entry name" value="Ribonuclease Inhibitor"/>
    <property type="match status" value="4"/>
</dbReference>
<evidence type="ECO:0000256" key="14">
    <source>
        <dbReference type="ARBA" id="ARBA00022777"/>
    </source>
</evidence>
<organism evidence="26 27">
    <name type="scientific">Cardamine amara subsp. amara</name>
    <dbReference type="NCBI Taxonomy" id="228776"/>
    <lineage>
        <taxon>Eukaryota</taxon>
        <taxon>Viridiplantae</taxon>
        <taxon>Streptophyta</taxon>
        <taxon>Embryophyta</taxon>
        <taxon>Tracheophyta</taxon>
        <taxon>Spermatophyta</taxon>
        <taxon>Magnoliopsida</taxon>
        <taxon>eudicotyledons</taxon>
        <taxon>Gunneridae</taxon>
        <taxon>Pentapetalae</taxon>
        <taxon>rosids</taxon>
        <taxon>malvids</taxon>
        <taxon>Brassicales</taxon>
        <taxon>Brassicaceae</taxon>
        <taxon>Cardamineae</taxon>
        <taxon>Cardamine</taxon>
    </lineage>
</organism>
<sequence>MRLFLFIAFNSLILLKNLDAGSADEISKVDGNADIQALLTFKSQVSENKRVDLASWNHSIQLCKWIHVTCGRKHKRVTGLDLGGLKLGGIISSSIGNLSFLRSLNLGDNSFGGTIPKEVGMLFRLQKLNMSYNTLEGVIPTSLFNCSRLVALDLRSNGLSHGLPLELGSLSSLEVLLLSKNNISGKFPISLGNLTSLRQFFMAYNHIEGEVPSTIDRLTHMRSLQLSLNNLSGVFPPAIYNMSSLRFLSIVGNHFSGNLRPDFGNILTKLVELHLGMNSFSGDLPKTISNISTLRLLEISKNLFTGSIPISFGSLRNIQMLGLNENSFGNNLVGDLDFLSALVNCTQLQVLDVGYNRLGGELPIFVANLSNQLIGMYLGGNLISGGIPHDIGNLINLQSLGIENNLLTGGIPTSFGKLSGLKELLLNSNRMSGEIPPNLGNITQLENLVLFNNSFEGNIPPSLGNCRFLLYLRVGSNRLNGIIPQELMQMESLVHLHISKNLLTGHFPKDIGRLKLLVLLSAGKNRFQGNIPETLGNCLSMEELYLGGNTFDGVIPDIKNLRGLKYFDLSNNSLSGNIPEYMANMSSLKYLDLSTNNFEGMVPTKGVFENSENFLVSGNGKLCGGIPELKLKPCPQNVVSSARRNSSNKKKVFIGVGISGASVLLSLLALGLLYKLMNWKKKDGANNADKLLSNSHFYERISYEELRTATCEFSSSDLIGSGNFSSVFKGFLGPESKVVAVKVLNLQKHGAAKSFMSECEALKGIRHRNLVKLVTACSSIDFKGNDFKALVYEFMPNGNLDSWLHPEEVRSSENHPRPLKLSERLSIAIDVASVLDYIHSQCFDPIAHCDLKPSNVLLDNDLTAHVSDFGLARILDQESFINQFSSTGVRGTIGYAAPEYGMGGKPSREGDLYSFGVLVLEMFVGKRPTDKLFVGDLTLRSYVESELSEHVLDITDVSILHGEVSNKNINVAECLKMVFHVGIRCCEESPTNRMTMAEALAELVSLKKRFFNTKRRTFKAGP</sequence>
<evidence type="ECO:0000256" key="13">
    <source>
        <dbReference type="ARBA" id="ARBA00022741"/>
    </source>
</evidence>
<dbReference type="InterPro" id="IPR051716">
    <property type="entry name" value="Plant_RL_S/T_kinase"/>
</dbReference>
<keyword evidence="19" id="KW-0325">Glycoprotein</keyword>
<dbReference type="FunFam" id="1.10.510.10:FF:000358">
    <property type="entry name" value="Putative leucine-rich repeat receptor-like serine/threonine-protein kinase"/>
    <property type="match status" value="1"/>
</dbReference>
<comment type="similarity">
    <text evidence="3">Belongs to the RLP family.</text>
</comment>
<dbReference type="InterPro" id="IPR001611">
    <property type="entry name" value="Leu-rich_rpt"/>
</dbReference>
<comment type="caution">
    <text evidence="26">The sequence shown here is derived from an EMBL/GenBank/DDBJ whole genome shotgun (WGS) entry which is preliminary data.</text>
</comment>
<accession>A0ABD1AKH3</accession>
<dbReference type="SMART" id="SM00220">
    <property type="entry name" value="S_TKc"/>
    <property type="match status" value="1"/>
</dbReference>
<evidence type="ECO:0000256" key="22">
    <source>
        <dbReference type="PROSITE-ProRule" id="PRU10141"/>
    </source>
</evidence>
<dbReference type="FunFam" id="3.80.10.10:FF:000288">
    <property type="entry name" value="LRR receptor-like serine/threonine-protein kinase EFR"/>
    <property type="match status" value="1"/>
</dbReference>
<evidence type="ECO:0000256" key="19">
    <source>
        <dbReference type="ARBA" id="ARBA00023180"/>
    </source>
</evidence>
<keyword evidence="12" id="KW-0677">Repeat</keyword>
<keyword evidence="17 23" id="KW-0472">Membrane</keyword>
<keyword evidence="9" id="KW-0808">Transferase</keyword>
<dbReference type="SUPFAM" id="SSF52047">
    <property type="entry name" value="RNI-like"/>
    <property type="match status" value="1"/>
</dbReference>
<evidence type="ECO:0000256" key="12">
    <source>
        <dbReference type="ARBA" id="ARBA00022737"/>
    </source>
</evidence>
<evidence type="ECO:0000256" key="1">
    <source>
        <dbReference type="ARBA" id="ARBA00004251"/>
    </source>
</evidence>
<evidence type="ECO:0000256" key="17">
    <source>
        <dbReference type="ARBA" id="ARBA00023136"/>
    </source>
</evidence>
<dbReference type="InterPro" id="IPR032675">
    <property type="entry name" value="LRR_dom_sf"/>
</dbReference>
<comment type="catalytic activity">
    <reaction evidence="21">
        <text>L-seryl-[protein] + ATP = O-phospho-L-seryl-[protein] + ADP + H(+)</text>
        <dbReference type="Rhea" id="RHEA:17989"/>
        <dbReference type="Rhea" id="RHEA-COMP:9863"/>
        <dbReference type="Rhea" id="RHEA-COMP:11604"/>
        <dbReference type="ChEBI" id="CHEBI:15378"/>
        <dbReference type="ChEBI" id="CHEBI:29999"/>
        <dbReference type="ChEBI" id="CHEBI:30616"/>
        <dbReference type="ChEBI" id="CHEBI:83421"/>
        <dbReference type="ChEBI" id="CHEBI:456216"/>
        <dbReference type="EC" id="2.7.11.1"/>
    </reaction>
</comment>
<dbReference type="Pfam" id="PF13855">
    <property type="entry name" value="LRR_8"/>
    <property type="match status" value="1"/>
</dbReference>
<evidence type="ECO:0000256" key="4">
    <source>
        <dbReference type="ARBA" id="ARBA00012513"/>
    </source>
</evidence>
<proteinExistence type="inferred from homology"/>
<dbReference type="InterPro" id="IPR003591">
    <property type="entry name" value="Leu-rich_rpt_typical-subtyp"/>
</dbReference>
<evidence type="ECO:0000256" key="18">
    <source>
        <dbReference type="ARBA" id="ARBA00023170"/>
    </source>
</evidence>
<evidence type="ECO:0000256" key="23">
    <source>
        <dbReference type="SAM" id="Phobius"/>
    </source>
</evidence>
<keyword evidence="13 22" id="KW-0547">Nucleotide-binding</keyword>
<keyword evidence="5" id="KW-1003">Cell membrane</keyword>
<dbReference type="Proteomes" id="UP001558713">
    <property type="component" value="Unassembled WGS sequence"/>
</dbReference>
<dbReference type="Pfam" id="PF00069">
    <property type="entry name" value="Pkinase"/>
    <property type="match status" value="1"/>
</dbReference>
<dbReference type="SMART" id="SM00369">
    <property type="entry name" value="LRR_TYP"/>
    <property type="match status" value="9"/>
</dbReference>
<evidence type="ECO:0000256" key="24">
    <source>
        <dbReference type="SAM" id="SignalP"/>
    </source>
</evidence>
<dbReference type="InterPro" id="IPR011009">
    <property type="entry name" value="Kinase-like_dom_sf"/>
</dbReference>
<evidence type="ECO:0000256" key="3">
    <source>
        <dbReference type="ARBA" id="ARBA00009592"/>
    </source>
</evidence>
<dbReference type="PANTHER" id="PTHR48053:SF37">
    <property type="entry name" value="LEUCINE-RICH REPEAT PROTEIN KINASE FAMILY PROTEIN"/>
    <property type="match status" value="1"/>
</dbReference>
<dbReference type="FunFam" id="3.80.10.10:FF:000275">
    <property type="entry name" value="Leucine-rich repeat receptor-like protein kinase"/>
    <property type="match status" value="1"/>
</dbReference>
<evidence type="ECO:0000256" key="9">
    <source>
        <dbReference type="ARBA" id="ARBA00022679"/>
    </source>
</evidence>
<evidence type="ECO:0000313" key="26">
    <source>
        <dbReference type="EMBL" id="KAL1207273.1"/>
    </source>
</evidence>
<name>A0ABD1AKH3_CARAN</name>
<evidence type="ECO:0000256" key="11">
    <source>
        <dbReference type="ARBA" id="ARBA00022729"/>
    </source>
</evidence>
<keyword evidence="7" id="KW-0597">Phosphoprotein</keyword>
<comment type="catalytic activity">
    <reaction evidence="20">
        <text>L-threonyl-[protein] + ATP = O-phospho-L-threonyl-[protein] + ADP + H(+)</text>
        <dbReference type="Rhea" id="RHEA:46608"/>
        <dbReference type="Rhea" id="RHEA-COMP:11060"/>
        <dbReference type="Rhea" id="RHEA-COMP:11605"/>
        <dbReference type="ChEBI" id="CHEBI:15378"/>
        <dbReference type="ChEBI" id="CHEBI:30013"/>
        <dbReference type="ChEBI" id="CHEBI:30616"/>
        <dbReference type="ChEBI" id="CHEBI:61977"/>
        <dbReference type="ChEBI" id="CHEBI:456216"/>
        <dbReference type="EC" id="2.7.11.1"/>
    </reaction>
</comment>
<keyword evidence="10 23" id="KW-0812">Transmembrane</keyword>
<dbReference type="InterPro" id="IPR017441">
    <property type="entry name" value="Protein_kinase_ATP_BS"/>
</dbReference>
<evidence type="ECO:0000256" key="15">
    <source>
        <dbReference type="ARBA" id="ARBA00022840"/>
    </source>
</evidence>
<comment type="similarity">
    <text evidence="2">Belongs to the protein kinase superfamily. Ser/Thr protein kinase family.</text>
</comment>
<evidence type="ECO:0000256" key="6">
    <source>
        <dbReference type="ARBA" id="ARBA00022527"/>
    </source>
</evidence>
<protein>
    <recommendedName>
        <fullName evidence="4">non-specific serine/threonine protein kinase</fullName>
        <ecNumber evidence="4">2.7.11.1</ecNumber>
    </recommendedName>
</protein>
<evidence type="ECO:0000256" key="7">
    <source>
        <dbReference type="ARBA" id="ARBA00022553"/>
    </source>
</evidence>
<keyword evidence="27" id="KW-1185">Reference proteome</keyword>
<dbReference type="FunFam" id="3.80.10.10:FF:000041">
    <property type="entry name" value="LRR receptor-like serine/threonine-protein kinase ERECTA"/>
    <property type="match status" value="1"/>
</dbReference>
<evidence type="ECO:0000256" key="10">
    <source>
        <dbReference type="ARBA" id="ARBA00022692"/>
    </source>
</evidence>
<keyword evidence="8" id="KW-0433">Leucine-rich repeat</keyword>
<keyword evidence="15 22" id="KW-0067">ATP-binding</keyword>
<dbReference type="PANTHER" id="PTHR48053">
    <property type="entry name" value="LEUCINE RICH REPEAT FAMILY PROTEIN, EXPRESSED"/>
    <property type="match status" value="1"/>
</dbReference>
<dbReference type="PROSITE" id="PS50011">
    <property type="entry name" value="PROTEIN_KINASE_DOM"/>
    <property type="match status" value="1"/>
</dbReference>
<keyword evidence="6" id="KW-0723">Serine/threonine-protein kinase</keyword>
<dbReference type="PROSITE" id="PS00108">
    <property type="entry name" value="PROTEIN_KINASE_ST"/>
    <property type="match status" value="1"/>
</dbReference>
<feature type="transmembrane region" description="Helical" evidence="23">
    <location>
        <begin position="652"/>
        <end position="674"/>
    </location>
</feature>
<evidence type="ECO:0000256" key="20">
    <source>
        <dbReference type="ARBA" id="ARBA00047899"/>
    </source>
</evidence>
<keyword evidence="16 23" id="KW-1133">Transmembrane helix</keyword>
<dbReference type="InterPro" id="IPR008271">
    <property type="entry name" value="Ser/Thr_kinase_AS"/>
</dbReference>
<dbReference type="Pfam" id="PF00560">
    <property type="entry name" value="LRR_1"/>
    <property type="match status" value="3"/>
</dbReference>
<reference evidence="26 27" key="1">
    <citation type="submission" date="2024-04" db="EMBL/GenBank/DDBJ databases">
        <title>Genome assembly C_amara_ONT_v2.</title>
        <authorList>
            <person name="Yant L."/>
            <person name="Moore C."/>
            <person name="Slenker M."/>
        </authorList>
    </citation>
    <scope>NUCLEOTIDE SEQUENCE [LARGE SCALE GENOMIC DNA]</scope>
    <source>
        <tissue evidence="26">Leaf</tissue>
    </source>
</reference>
<dbReference type="FunFam" id="3.30.200.20:FF:000432">
    <property type="entry name" value="LRR receptor-like serine/threonine-protein kinase EFR"/>
    <property type="match status" value="1"/>
</dbReference>
<feature type="signal peptide" evidence="24">
    <location>
        <begin position="1"/>
        <end position="23"/>
    </location>
</feature>
<dbReference type="EMBL" id="JBANAX010000482">
    <property type="protein sequence ID" value="KAL1207273.1"/>
    <property type="molecule type" value="Genomic_DNA"/>
</dbReference>
<dbReference type="Pfam" id="PF23598">
    <property type="entry name" value="LRR_14"/>
    <property type="match status" value="1"/>
</dbReference>
<keyword evidence="14" id="KW-0418">Kinase</keyword>
<dbReference type="GO" id="GO:0005886">
    <property type="term" value="C:plasma membrane"/>
    <property type="evidence" value="ECO:0007669"/>
    <property type="project" value="UniProtKB-SubCell"/>
</dbReference>
<evidence type="ECO:0000259" key="25">
    <source>
        <dbReference type="PROSITE" id="PS50011"/>
    </source>
</evidence>
<keyword evidence="18" id="KW-0675">Receptor</keyword>
<keyword evidence="11 24" id="KW-0732">Signal</keyword>
<gene>
    <name evidence="26" type="ORF">V5N11_028017</name>
</gene>
<feature type="chain" id="PRO_5044823643" description="non-specific serine/threonine protein kinase" evidence="24">
    <location>
        <begin position="24"/>
        <end position="1022"/>
    </location>
</feature>
<dbReference type="Gene3D" id="1.10.510.10">
    <property type="entry name" value="Transferase(Phosphotransferase) domain 1"/>
    <property type="match status" value="1"/>
</dbReference>
<dbReference type="PROSITE" id="PS00107">
    <property type="entry name" value="PROTEIN_KINASE_ATP"/>
    <property type="match status" value="1"/>
</dbReference>
<evidence type="ECO:0000313" key="27">
    <source>
        <dbReference type="Proteomes" id="UP001558713"/>
    </source>
</evidence>
<evidence type="ECO:0000256" key="2">
    <source>
        <dbReference type="ARBA" id="ARBA00008684"/>
    </source>
</evidence>
<dbReference type="AlphaFoldDB" id="A0ABD1AKH3"/>
<dbReference type="Gene3D" id="3.30.200.20">
    <property type="entry name" value="Phosphorylase Kinase, domain 1"/>
    <property type="match status" value="1"/>
</dbReference>
<feature type="binding site" evidence="22">
    <location>
        <position position="742"/>
    </location>
    <ligand>
        <name>ATP</name>
        <dbReference type="ChEBI" id="CHEBI:30616"/>
    </ligand>
</feature>
<dbReference type="InterPro" id="IPR013210">
    <property type="entry name" value="LRR_N_plant-typ"/>
</dbReference>
<evidence type="ECO:0000256" key="21">
    <source>
        <dbReference type="ARBA" id="ARBA00048679"/>
    </source>
</evidence>
<dbReference type="GO" id="GO:0004674">
    <property type="term" value="F:protein serine/threonine kinase activity"/>
    <property type="evidence" value="ECO:0007669"/>
    <property type="project" value="UniProtKB-KW"/>
</dbReference>
<dbReference type="InterPro" id="IPR055414">
    <property type="entry name" value="LRR_R13L4/SHOC2-like"/>
</dbReference>
<comment type="subcellular location">
    <subcellularLocation>
        <location evidence="1">Cell membrane</location>
        <topology evidence="1">Single-pass type I membrane protein</topology>
    </subcellularLocation>
</comment>
<dbReference type="InterPro" id="IPR000719">
    <property type="entry name" value="Prot_kinase_dom"/>
</dbReference>
<dbReference type="SUPFAM" id="SSF56112">
    <property type="entry name" value="Protein kinase-like (PK-like)"/>
    <property type="match status" value="1"/>
</dbReference>
<dbReference type="EC" id="2.7.11.1" evidence="4"/>
<dbReference type="SUPFAM" id="SSF52058">
    <property type="entry name" value="L domain-like"/>
    <property type="match status" value="1"/>
</dbReference>
<dbReference type="GO" id="GO:0005524">
    <property type="term" value="F:ATP binding"/>
    <property type="evidence" value="ECO:0007669"/>
    <property type="project" value="UniProtKB-UniRule"/>
</dbReference>
<evidence type="ECO:0000256" key="16">
    <source>
        <dbReference type="ARBA" id="ARBA00022989"/>
    </source>
</evidence>
<evidence type="ECO:0000256" key="5">
    <source>
        <dbReference type="ARBA" id="ARBA00022475"/>
    </source>
</evidence>
<dbReference type="Pfam" id="PF08263">
    <property type="entry name" value="LRRNT_2"/>
    <property type="match status" value="1"/>
</dbReference>
<evidence type="ECO:0000256" key="8">
    <source>
        <dbReference type="ARBA" id="ARBA00022614"/>
    </source>
</evidence>